<dbReference type="PANTHER" id="PTHR31791:SF47">
    <property type="entry name" value="INACTIVE FRIGIDA-LIKE PROTEIN 2"/>
    <property type="match status" value="1"/>
</dbReference>
<feature type="region of interest" description="Disordered" evidence="5">
    <location>
        <begin position="630"/>
        <end position="758"/>
    </location>
</feature>
<gene>
    <name evidence="6" type="ORF">NCGR_LOCUS64850</name>
</gene>
<dbReference type="InterPro" id="IPR012474">
    <property type="entry name" value="Frigida"/>
</dbReference>
<evidence type="ECO:0000313" key="7">
    <source>
        <dbReference type="Proteomes" id="UP000604825"/>
    </source>
</evidence>
<feature type="compositionally biased region" description="Basic and acidic residues" evidence="5">
    <location>
        <begin position="203"/>
        <end position="232"/>
    </location>
</feature>
<proteinExistence type="inferred from homology"/>
<feature type="compositionally biased region" description="Acidic residues" evidence="5">
    <location>
        <begin position="100"/>
        <end position="128"/>
    </location>
</feature>
<evidence type="ECO:0000256" key="3">
    <source>
        <dbReference type="ARBA" id="ARBA00023089"/>
    </source>
</evidence>
<feature type="region of interest" description="Disordered" evidence="5">
    <location>
        <begin position="81"/>
        <end position="336"/>
    </location>
</feature>
<dbReference type="GO" id="GO:0009908">
    <property type="term" value="P:flower development"/>
    <property type="evidence" value="ECO:0007669"/>
    <property type="project" value="UniProtKB-KW"/>
</dbReference>
<keyword evidence="2 4" id="KW-0221">Differentiation</keyword>
<keyword evidence="7" id="KW-1185">Reference proteome</keyword>
<comment type="similarity">
    <text evidence="1 4">Belongs to the Frigida family.</text>
</comment>
<evidence type="ECO:0000256" key="5">
    <source>
        <dbReference type="SAM" id="MobiDB-lite"/>
    </source>
</evidence>
<evidence type="ECO:0000256" key="2">
    <source>
        <dbReference type="ARBA" id="ARBA00022782"/>
    </source>
</evidence>
<evidence type="ECO:0000256" key="1">
    <source>
        <dbReference type="ARBA" id="ARBA00008956"/>
    </source>
</evidence>
<accession>A0A811SGH2</accession>
<protein>
    <recommendedName>
        <fullName evidence="4">FRIGIDA-like protein</fullName>
    </recommendedName>
</protein>
<dbReference type="GO" id="GO:0030154">
    <property type="term" value="P:cell differentiation"/>
    <property type="evidence" value="ECO:0007669"/>
    <property type="project" value="UniProtKB-KW"/>
</dbReference>
<name>A0A811SGH2_9POAL</name>
<evidence type="ECO:0000313" key="6">
    <source>
        <dbReference type="EMBL" id="CAD6340752.1"/>
    </source>
</evidence>
<dbReference type="Pfam" id="PF07899">
    <property type="entry name" value="Frigida"/>
    <property type="match status" value="1"/>
</dbReference>
<reference evidence="6" key="1">
    <citation type="submission" date="2020-10" db="EMBL/GenBank/DDBJ databases">
        <authorList>
            <person name="Han B."/>
            <person name="Lu T."/>
            <person name="Zhao Q."/>
            <person name="Huang X."/>
            <person name="Zhao Y."/>
        </authorList>
    </citation>
    <scope>NUCLEOTIDE SEQUENCE</scope>
</reference>
<evidence type="ECO:0000256" key="4">
    <source>
        <dbReference type="RuleBase" id="RU364012"/>
    </source>
</evidence>
<dbReference type="Proteomes" id="UP000604825">
    <property type="component" value="Unassembled WGS sequence"/>
</dbReference>
<sequence length="863" mass="97516">MAQASPDHRDPMAMTVAELEAAIAALPGKRDALREAFDRLAACSPSPLSFAWEDLDGHISSLQSSIALRFRQLRVLEAAGAAPAAAALGGTRGDGKGENQEEELEEDEEEEEVVEVEEEVAVDVEEEEEKKADEEIQEAHSDKICNYEKDGKQARDVEVEEKVAELEKADEEMHEANSNKIRNDEKDTKETREVEVEEVVAELEQKADEEMQEAGYDKICNDEKDRKGAREEVVEEEEVEEAANVKIGNEIKDEKEAREEEQASKVNEQDPDKEIQVVDNDKGGLNTKDALKASQDKEEEDQDTNMDETAAKMASSVQHKEVETCDKKQEQDVHEKVEGAKNVTDQVSSDRGNRAVPCRSDDRTVACTNMDAQRLVELICTNTEFNSEFHAAVRRAPDAAALALHVIELFLHNKIFVKTRKVWASCVGLVQMVPVVVTKPSADTIEQAKRVAKDWKEMIDNPESCNVVGSLASWGLLNFLISYKIVTEFDTKEIFCLFGNISLKQKKKSTMLLKGLGLGNRIPELMDYLIGNGQQMDVLRLACIFNMVDKYPPLSLLKGYVEKAKQTAMEISQKNMTRQLRAVIIKELDNLRSAKVLAKKEITNSNLCTSIREEINILLGELEKKKRSLADPLTASTSNSQQQQTKSKKKLKIEQEQEHHKGQENQMRGQRSELAEKPEKKQRKPQQEQQQKQEDKLEEKKQKQEDKLEEKKQKQEDKPEEKKRKQEDKPEEKQQQNKQKHQKRLRQRTHQPPTQGYPAMWNAALRGDLERPPYAAMHGVHHGYPAQPGWPGVHGASPFMPQLGAPDLERPPYAAMHGVHHSYPAQPGWPGVHGASSFMPQLGAPEYIGPFTPLYPRPQFYPR</sequence>
<feature type="compositionally biased region" description="Basic and acidic residues" evidence="5">
    <location>
        <begin position="652"/>
        <end position="663"/>
    </location>
</feature>
<feature type="compositionally biased region" description="Basic and acidic residues" evidence="5">
    <location>
        <begin position="129"/>
        <end position="167"/>
    </location>
</feature>
<feature type="compositionally biased region" description="Basic and acidic residues" evidence="5">
    <location>
        <begin position="174"/>
        <end position="194"/>
    </location>
</feature>
<feature type="compositionally biased region" description="Acidic residues" evidence="5">
    <location>
        <begin position="297"/>
        <end position="306"/>
    </location>
</feature>
<organism evidence="6 7">
    <name type="scientific">Miscanthus lutarioriparius</name>
    <dbReference type="NCBI Taxonomy" id="422564"/>
    <lineage>
        <taxon>Eukaryota</taxon>
        <taxon>Viridiplantae</taxon>
        <taxon>Streptophyta</taxon>
        <taxon>Embryophyta</taxon>
        <taxon>Tracheophyta</taxon>
        <taxon>Spermatophyta</taxon>
        <taxon>Magnoliopsida</taxon>
        <taxon>Liliopsida</taxon>
        <taxon>Poales</taxon>
        <taxon>Poaceae</taxon>
        <taxon>PACMAD clade</taxon>
        <taxon>Panicoideae</taxon>
        <taxon>Andropogonodae</taxon>
        <taxon>Andropogoneae</taxon>
        <taxon>Saccharinae</taxon>
        <taxon>Miscanthus</taxon>
    </lineage>
</organism>
<comment type="caution">
    <text evidence="6">The sequence shown here is derived from an EMBL/GenBank/DDBJ whole genome shotgun (WGS) entry which is preliminary data.</text>
</comment>
<dbReference type="OrthoDB" id="1166059at2759"/>
<feature type="compositionally biased region" description="Basic and acidic residues" evidence="5">
    <location>
        <begin position="318"/>
        <end position="336"/>
    </location>
</feature>
<dbReference type="EMBL" id="CAJGYO010000056">
    <property type="protein sequence ID" value="CAD6340752.1"/>
    <property type="molecule type" value="Genomic_DNA"/>
</dbReference>
<feature type="compositionally biased region" description="Basic and acidic residues" evidence="5">
    <location>
        <begin position="249"/>
        <end position="282"/>
    </location>
</feature>
<dbReference type="AlphaFoldDB" id="A0A811SGH2"/>
<feature type="compositionally biased region" description="Basic and acidic residues" evidence="5">
    <location>
        <begin position="691"/>
        <end position="735"/>
    </location>
</feature>
<feature type="compositionally biased region" description="Basic residues" evidence="5">
    <location>
        <begin position="738"/>
        <end position="749"/>
    </location>
</feature>
<keyword evidence="4" id="KW-0217">Developmental protein</keyword>
<keyword evidence="3 4" id="KW-0287">Flowering</keyword>
<dbReference type="PANTHER" id="PTHR31791">
    <property type="entry name" value="FRIGIDA-LIKE PROTEIN 3-RELATED"/>
    <property type="match status" value="1"/>
</dbReference>
<feature type="compositionally biased region" description="Basic and acidic residues" evidence="5">
    <location>
        <begin position="670"/>
        <end position="679"/>
    </location>
</feature>